<feature type="region of interest" description="Disordered" evidence="6">
    <location>
        <begin position="1"/>
        <end position="99"/>
    </location>
</feature>
<proteinExistence type="predicted"/>
<gene>
    <name evidence="9" type="ORF">PCOR1329_LOCUS43270</name>
</gene>
<sequence length="514" mass="57223">QGDPGLVVQHVSRRSVPRSDASGPQPPQRPPKAHAFKQNNAKWLRQQLSGPGNQKTVTKARSSLSGEDRRSVDSADGSGDEGRRQSTGSANSSSESWEEHGAITDAAASSWWTRTRECAAVVAGSRKFDTLVAVIILANSLTIGVEIQWGVDGRDEEDMRFLSGLEDGFIAFYTAEICVRLLASVEKCLNSRWFWMDVVLVSTGIITQWILGWLLEMSEGGLDFVGQVLIVRILRLLRLVRALRTISFFQDLWKLVNGVLGSLRTVLSAMFLLLAFTFVFACISVYLIKKNDRLMDNAETAEIVRERFSSLPMSMLTLLQFSDADSIGEIYGPLIRTDARLLVYFGLVFTLFTIGERSRMNLVTAVIVEHAIECSKLDTEMQQVMMRKRLKKVQPQILEVFRAMDESGNGNISISELKDWQFQKNTLPRDIRDLVMPDALADLFDRGFSGHGQLGGDRPGRVRGRHLAPGPLEQQHRDDTDTAAPARLQKVPAVCRGDHGRRQRPLGLSGPAQE</sequence>
<dbReference type="InterPro" id="IPR011992">
    <property type="entry name" value="EF-hand-dom_pair"/>
</dbReference>
<keyword evidence="4 7" id="KW-1133">Transmembrane helix</keyword>
<dbReference type="Gene3D" id="1.10.287.70">
    <property type="match status" value="1"/>
</dbReference>
<feature type="region of interest" description="Disordered" evidence="6">
    <location>
        <begin position="450"/>
        <end position="514"/>
    </location>
</feature>
<dbReference type="Pfam" id="PF00520">
    <property type="entry name" value="Ion_trans"/>
    <property type="match status" value="1"/>
</dbReference>
<dbReference type="InterPro" id="IPR005821">
    <property type="entry name" value="Ion_trans_dom"/>
</dbReference>
<feature type="transmembrane region" description="Helical" evidence="7">
    <location>
        <begin position="193"/>
        <end position="215"/>
    </location>
</feature>
<comment type="caution">
    <text evidence="9">The sequence shown here is derived from an EMBL/GenBank/DDBJ whole genome shotgun (WGS) entry which is preliminary data.</text>
</comment>
<dbReference type="InterPro" id="IPR043203">
    <property type="entry name" value="VGCC_Ca_Na"/>
</dbReference>
<evidence type="ECO:0000256" key="6">
    <source>
        <dbReference type="SAM" id="MobiDB-lite"/>
    </source>
</evidence>
<keyword evidence="10" id="KW-1185">Reference proteome</keyword>
<feature type="transmembrane region" description="Helical" evidence="7">
    <location>
        <begin position="265"/>
        <end position="288"/>
    </location>
</feature>
<dbReference type="InterPro" id="IPR027359">
    <property type="entry name" value="Volt_channel_dom_sf"/>
</dbReference>
<dbReference type="PANTHER" id="PTHR10037">
    <property type="entry name" value="VOLTAGE-GATED CATION CHANNEL CALCIUM AND SODIUM"/>
    <property type="match status" value="1"/>
</dbReference>
<evidence type="ECO:0000256" key="1">
    <source>
        <dbReference type="ARBA" id="ARBA00004141"/>
    </source>
</evidence>
<dbReference type="Proteomes" id="UP001189429">
    <property type="component" value="Unassembled WGS sequence"/>
</dbReference>
<keyword evidence="3" id="KW-0106">Calcium</keyword>
<evidence type="ECO:0000256" key="4">
    <source>
        <dbReference type="ARBA" id="ARBA00022989"/>
    </source>
</evidence>
<feature type="non-terminal residue" evidence="9">
    <location>
        <position position="1"/>
    </location>
</feature>
<evidence type="ECO:0000259" key="8">
    <source>
        <dbReference type="PROSITE" id="PS50222"/>
    </source>
</evidence>
<protein>
    <recommendedName>
        <fullName evidence="8">EF-hand domain-containing protein</fullName>
    </recommendedName>
</protein>
<feature type="compositionally biased region" description="Polar residues" evidence="6">
    <location>
        <begin position="37"/>
        <end position="65"/>
    </location>
</feature>
<comment type="subcellular location">
    <subcellularLocation>
        <location evidence="1">Membrane</location>
        <topology evidence="1">Multi-pass membrane protein</topology>
    </subcellularLocation>
</comment>
<evidence type="ECO:0000256" key="7">
    <source>
        <dbReference type="SAM" id="Phobius"/>
    </source>
</evidence>
<dbReference type="EMBL" id="CAUYUJ010015198">
    <property type="protein sequence ID" value="CAK0851003.1"/>
    <property type="molecule type" value="Genomic_DNA"/>
</dbReference>
<dbReference type="SUPFAM" id="SSF47473">
    <property type="entry name" value="EF-hand"/>
    <property type="match status" value="1"/>
</dbReference>
<feature type="domain" description="EF-hand" evidence="8">
    <location>
        <begin position="392"/>
        <end position="427"/>
    </location>
</feature>
<dbReference type="PROSITE" id="PS00018">
    <property type="entry name" value="EF_HAND_1"/>
    <property type="match status" value="1"/>
</dbReference>
<dbReference type="PROSITE" id="PS50222">
    <property type="entry name" value="EF_HAND_2"/>
    <property type="match status" value="1"/>
</dbReference>
<accession>A0ABN9TXX4</accession>
<feature type="compositionally biased region" description="Polar residues" evidence="6">
    <location>
        <begin position="85"/>
        <end position="95"/>
    </location>
</feature>
<evidence type="ECO:0000256" key="2">
    <source>
        <dbReference type="ARBA" id="ARBA00022692"/>
    </source>
</evidence>
<keyword evidence="5 7" id="KW-0472">Membrane</keyword>
<evidence type="ECO:0000256" key="5">
    <source>
        <dbReference type="ARBA" id="ARBA00023136"/>
    </source>
</evidence>
<organism evidence="9 10">
    <name type="scientific">Prorocentrum cordatum</name>
    <dbReference type="NCBI Taxonomy" id="2364126"/>
    <lineage>
        <taxon>Eukaryota</taxon>
        <taxon>Sar</taxon>
        <taxon>Alveolata</taxon>
        <taxon>Dinophyceae</taxon>
        <taxon>Prorocentrales</taxon>
        <taxon>Prorocentraceae</taxon>
        <taxon>Prorocentrum</taxon>
    </lineage>
</organism>
<evidence type="ECO:0000256" key="3">
    <source>
        <dbReference type="ARBA" id="ARBA00022837"/>
    </source>
</evidence>
<dbReference type="Gene3D" id="1.20.120.350">
    <property type="entry name" value="Voltage-gated potassium channels. Chain C"/>
    <property type="match status" value="1"/>
</dbReference>
<evidence type="ECO:0000313" key="10">
    <source>
        <dbReference type="Proteomes" id="UP001189429"/>
    </source>
</evidence>
<dbReference type="PANTHER" id="PTHR10037:SF230">
    <property type="entry name" value="CA[2+]-CHANNEL PROTEIN ALPHA[[1]] SUBUNIT T, ISOFORM F"/>
    <property type="match status" value="1"/>
</dbReference>
<keyword evidence="2 7" id="KW-0812">Transmembrane</keyword>
<dbReference type="SUPFAM" id="SSF81324">
    <property type="entry name" value="Voltage-gated potassium channels"/>
    <property type="match status" value="1"/>
</dbReference>
<evidence type="ECO:0000313" key="9">
    <source>
        <dbReference type="EMBL" id="CAK0851003.1"/>
    </source>
</evidence>
<name>A0ABN9TXX4_9DINO</name>
<reference evidence="9" key="1">
    <citation type="submission" date="2023-10" db="EMBL/GenBank/DDBJ databases">
        <authorList>
            <person name="Chen Y."/>
            <person name="Shah S."/>
            <person name="Dougan E. K."/>
            <person name="Thang M."/>
            <person name="Chan C."/>
        </authorList>
    </citation>
    <scope>NUCLEOTIDE SEQUENCE [LARGE SCALE GENOMIC DNA]</scope>
</reference>
<dbReference type="InterPro" id="IPR002048">
    <property type="entry name" value="EF_hand_dom"/>
</dbReference>
<dbReference type="InterPro" id="IPR018247">
    <property type="entry name" value="EF_Hand_1_Ca_BS"/>
</dbReference>